<evidence type="ECO:0000256" key="10">
    <source>
        <dbReference type="SAM" id="MobiDB-lite"/>
    </source>
</evidence>
<comment type="catalytic activity">
    <reaction evidence="6">
        <text>Couples ATP hydrolysis with the unwinding of duplex DNA by translocating in the 3'-5' direction.</text>
        <dbReference type="EC" id="5.6.2.4"/>
    </reaction>
</comment>
<dbReference type="PROSITE" id="PS51198">
    <property type="entry name" value="UVRD_HELICASE_ATP_BIND"/>
    <property type="match status" value="1"/>
</dbReference>
<dbReference type="GO" id="GO:0005524">
    <property type="term" value="F:ATP binding"/>
    <property type="evidence" value="ECO:0007669"/>
    <property type="project" value="UniProtKB-UniRule"/>
</dbReference>
<evidence type="ECO:0000256" key="9">
    <source>
        <dbReference type="PROSITE-ProRule" id="PRU00560"/>
    </source>
</evidence>
<proteinExistence type="predicted"/>
<dbReference type="PANTHER" id="PTHR11070">
    <property type="entry name" value="UVRD / RECB / PCRA DNA HELICASE FAMILY MEMBER"/>
    <property type="match status" value="1"/>
</dbReference>
<dbReference type="InterPro" id="IPR000212">
    <property type="entry name" value="DNA_helicase_UvrD/REP"/>
</dbReference>
<evidence type="ECO:0000259" key="12">
    <source>
        <dbReference type="PROSITE" id="PS51217"/>
    </source>
</evidence>
<feature type="binding site" evidence="9">
    <location>
        <begin position="7"/>
        <end position="14"/>
    </location>
    <ligand>
        <name>ATP</name>
        <dbReference type="ChEBI" id="CHEBI:30616"/>
    </ligand>
</feature>
<evidence type="ECO:0000256" key="5">
    <source>
        <dbReference type="ARBA" id="ARBA00023235"/>
    </source>
</evidence>
<feature type="domain" description="UvrD-like helicase C-terminal" evidence="12">
    <location>
        <begin position="487"/>
        <end position="765"/>
    </location>
</feature>
<dbReference type="GO" id="GO:0043138">
    <property type="term" value="F:3'-5' DNA helicase activity"/>
    <property type="evidence" value="ECO:0007669"/>
    <property type="project" value="UniProtKB-EC"/>
</dbReference>
<keyword evidence="1 9" id="KW-0547">Nucleotide-binding</keyword>
<feature type="region of interest" description="Disordered" evidence="10">
    <location>
        <begin position="883"/>
        <end position="910"/>
    </location>
</feature>
<dbReference type="GO" id="GO:0000725">
    <property type="term" value="P:recombinational repair"/>
    <property type="evidence" value="ECO:0007669"/>
    <property type="project" value="TreeGrafter"/>
</dbReference>
<evidence type="ECO:0000256" key="6">
    <source>
        <dbReference type="ARBA" id="ARBA00034617"/>
    </source>
</evidence>
<organism evidence="13 14">
    <name type="scientific">Paramuribaculum intestinale</name>
    <dbReference type="NCBI Taxonomy" id="2094151"/>
    <lineage>
        <taxon>Bacteria</taxon>
        <taxon>Pseudomonadati</taxon>
        <taxon>Bacteroidota</taxon>
        <taxon>Bacteroidia</taxon>
        <taxon>Bacteroidales</taxon>
        <taxon>Muribaculaceae</taxon>
        <taxon>Paramuribaculum</taxon>
    </lineage>
</organism>
<accession>A0A2V1IZK0</accession>
<dbReference type="Proteomes" id="UP000244925">
    <property type="component" value="Unassembled WGS sequence"/>
</dbReference>
<sequence>MLTIYRASAGSGKTYTLAYEYIRLLLGHTDRDGRHRLNNGNRGGHRNILAITFTNKATGEMKRRIIHELALLAGCEPGWDSRSGYMEDLKRHFEATAEQIARAAREALTGLLFDFSQFQVSTIDSFFQTILRTFAREAELTGNYELTLEAAPSVSEGVARLFKSLEEDDSRNNGIILAQITRHLLNKMNEGKTSDLLNRSGKAYQTLVREISSMNDEDFATRHEGEEATAHDLTMEYLSDPTRLNRFASALMNEISALTRKAQLRATECLDAIERHGLGTGVFKANHFIKGLEKVKADPSSDSGATTTVKPAAEGVESVLNKGRTLPPEVEASVIAASEAILACRTRGKICRQLLDSTLSLSLMRHAMRYIDEVRQESNALLLDDTKTLLSRIIGDNDTPFVYERMGVWLNHFLIDEFQDTSRMQWDILRPLVEQGIAPGHDSLIIGDEKQCIYRFRNSDPTLLGSQVASDFGALDFQEKGNTPGSNTNWRSSATVVDFNNRLFEAMGPARAGEGVYGNVHQLVAAKNQSAPGYVEVERITPPQGSTMADEALPRMYDNIVRQFRAGYRPADIAILVRDGKDATQVAEYLSARQHDNHDDPRFGITSDESLRLQDSPAVKMIISALRLRSTTADDVRERRRSMREVTLLTSRFDEAKGRGLSDSDALEEAVGRRGEQAAESNNESWDLVTLVNWIIRERVPAEMACDQNAAISAFVDAVTEYSAANAPDPRSFLRWWDINGRRLYVQTPPDTMSVNLMTIHKSKGLQWACVHVPMVDWDAVSLKSDEWFPTRGLTLEGCDTADIPPYVRLRPCIEMLATPMGARYQRRVREMATDETNVIYVAFTRAVNELCVYYKMPSAPKDTTAGEFVGHALMDAYGQESVTIGSHTSPPPREEKKGTALEPTASGEMPRFKAGIRTDLWNAIELDDDPEMIDATAEPTDAIAGDD</sequence>
<feature type="domain" description="UvrD-like helicase ATP-binding" evidence="11">
    <location>
        <begin position="1"/>
        <end position="493"/>
    </location>
</feature>
<gene>
    <name evidence="13" type="ORF">C5O25_03375</name>
</gene>
<comment type="caution">
    <text evidence="13">The sequence shown here is derived from an EMBL/GenBank/DDBJ whole genome shotgun (WGS) entry which is preliminary data.</text>
</comment>
<evidence type="ECO:0000256" key="8">
    <source>
        <dbReference type="ARBA" id="ARBA00048988"/>
    </source>
</evidence>
<dbReference type="GO" id="GO:0005829">
    <property type="term" value="C:cytosol"/>
    <property type="evidence" value="ECO:0007669"/>
    <property type="project" value="TreeGrafter"/>
</dbReference>
<keyword evidence="4 9" id="KW-0067">ATP-binding</keyword>
<evidence type="ECO:0000313" key="13">
    <source>
        <dbReference type="EMBL" id="PWB08581.1"/>
    </source>
</evidence>
<comment type="catalytic activity">
    <reaction evidence="8">
        <text>ATP + H2O = ADP + phosphate + H(+)</text>
        <dbReference type="Rhea" id="RHEA:13065"/>
        <dbReference type="ChEBI" id="CHEBI:15377"/>
        <dbReference type="ChEBI" id="CHEBI:15378"/>
        <dbReference type="ChEBI" id="CHEBI:30616"/>
        <dbReference type="ChEBI" id="CHEBI:43474"/>
        <dbReference type="ChEBI" id="CHEBI:456216"/>
        <dbReference type="EC" id="5.6.2.4"/>
    </reaction>
</comment>
<reference evidence="14" key="1">
    <citation type="submission" date="2018-02" db="EMBL/GenBank/DDBJ databases">
        <authorList>
            <person name="Clavel T."/>
            <person name="Strowig T."/>
        </authorList>
    </citation>
    <scope>NUCLEOTIDE SEQUENCE [LARGE SCALE GENOMIC DNA]</scope>
    <source>
        <strain evidence="14">DSM 100764</strain>
    </source>
</reference>
<dbReference type="GeneID" id="93425480"/>
<evidence type="ECO:0000256" key="2">
    <source>
        <dbReference type="ARBA" id="ARBA00022801"/>
    </source>
</evidence>
<evidence type="ECO:0000313" key="14">
    <source>
        <dbReference type="Proteomes" id="UP000244925"/>
    </source>
</evidence>
<dbReference type="EMBL" id="PUBV01000005">
    <property type="protein sequence ID" value="PWB08581.1"/>
    <property type="molecule type" value="Genomic_DNA"/>
</dbReference>
<dbReference type="RefSeq" id="WP_107035328.1">
    <property type="nucleotide sequence ID" value="NZ_CAONGC010000020.1"/>
</dbReference>
<evidence type="ECO:0000259" key="11">
    <source>
        <dbReference type="PROSITE" id="PS51198"/>
    </source>
</evidence>
<dbReference type="Gene3D" id="3.40.50.300">
    <property type="entry name" value="P-loop containing nucleotide triphosphate hydrolases"/>
    <property type="match status" value="3"/>
</dbReference>
<dbReference type="InterPro" id="IPR014017">
    <property type="entry name" value="DNA_helicase_UvrD-like_C"/>
</dbReference>
<dbReference type="EC" id="5.6.2.4" evidence="7"/>
<evidence type="ECO:0000256" key="7">
    <source>
        <dbReference type="ARBA" id="ARBA00034808"/>
    </source>
</evidence>
<dbReference type="InterPro" id="IPR027417">
    <property type="entry name" value="P-loop_NTPase"/>
</dbReference>
<dbReference type="PROSITE" id="PS51217">
    <property type="entry name" value="UVRD_HELICASE_CTER"/>
    <property type="match status" value="1"/>
</dbReference>
<dbReference type="GO" id="GO:0016887">
    <property type="term" value="F:ATP hydrolysis activity"/>
    <property type="evidence" value="ECO:0007669"/>
    <property type="project" value="RHEA"/>
</dbReference>
<dbReference type="PANTHER" id="PTHR11070:SF67">
    <property type="entry name" value="DNA 3'-5' HELICASE"/>
    <property type="match status" value="1"/>
</dbReference>
<dbReference type="GO" id="GO:0003677">
    <property type="term" value="F:DNA binding"/>
    <property type="evidence" value="ECO:0007669"/>
    <property type="project" value="InterPro"/>
</dbReference>
<evidence type="ECO:0000256" key="1">
    <source>
        <dbReference type="ARBA" id="ARBA00022741"/>
    </source>
</evidence>
<keyword evidence="2 9" id="KW-0378">Hydrolase</keyword>
<protein>
    <recommendedName>
        <fullName evidence="7">DNA 3'-5' helicase</fullName>
        <ecNumber evidence="7">5.6.2.4</ecNumber>
    </recommendedName>
</protein>
<dbReference type="SUPFAM" id="SSF52540">
    <property type="entry name" value="P-loop containing nucleoside triphosphate hydrolases"/>
    <property type="match status" value="1"/>
</dbReference>
<dbReference type="Pfam" id="PF00580">
    <property type="entry name" value="UvrD-helicase"/>
    <property type="match status" value="1"/>
</dbReference>
<dbReference type="AlphaFoldDB" id="A0A2V1IZK0"/>
<evidence type="ECO:0000256" key="4">
    <source>
        <dbReference type="ARBA" id="ARBA00022840"/>
    </source>
</evidence>
<evidence type="ECO:0000256" key="3">
    <source>
        <dbReference type="ARBA" id="ARBA00022806"/>
    </source>
</evidence>
<keyword evidence="3 9" id="KW-0347">Helicase</keyword>
<name>A0A2V1IZK0_9BACT</name>
<dbReference type="Gene3D" id="1.10.3170.10">
    <property type="entry name" value="Recbcd, chain B, domain 2"/>
    <property type="match status" value="1"/>
</dbReference>
<dbReference type="InterPro" id="IPR014016">
    <property type="entry name" value="UvrD-like_ATP-bd"/>
</dbReference>
<keyword evidence="5" id="KW-0413">Isomerase</keyword>
<keyword evidence="14" id="KW-1185">Reference proteome</keyword>